<comment type="caution">
    <text evidence="2">The sequence shown here is derived from an EMBL/GenBank/DDBJ whole genome shotgun (WGS) entry which is preliminary data.</text>
</comment>
<evidence type="ECO:0000313" key="2">
    <source>
        <dbReference type="EMBL" id="OEK09465.1"/>
    </source>
</evidence>
<accession>A0A1E5TDL6</accession>
<gene>
    <name evidence="2" type="ORF">A8C32_12170</name>
</gene>
<feature type="signal peptide" evidence="1">
    <location>
        <begin position="1"/>
        <end position="21"/>
    </location>
</feature>
<keyword evidence="3" id="KW-1185">Reference proteome</keyword>
<protein>
    <submittedName>
        <fullName evidence="2">Uncharacterized protein</fullName>
    </submittedName>
</protein>
<sequence>MSAKILSVFCLLVLSFSCKKAQENVIEENKSESVAEHDFSKFKYIDYALDEKTEKALEDWQEYFQLQDIITNVKKGDLSFFEDNKVEVKLFLKKLKESIPEKVNASSIFARILVLETKFYKLESLYNLSTTNNEELSSAVKEFLVSFSNLNLQMNKKIEFDNRTISKPE</sequence>
<dbReference type="PROSITE" id="PS51257">
    <property type="entry name" value="PROKAR_LIPOPROTEIN"/>
    <property type="match status" value="1"/>
</dbReference>
<proteinExistence type="predicted"/>
<feature type="chain" id="PRO_5009186380" evidence="1">
    <location>
        <begin position="22"/>
        <end position="169"/>
    </location>
</feature>
<name>A0A1E5TDL6_9FLAO</name>
<dbReference type="Proteomes" id="UP000095713">
    <property type="component" value="Unassembled WGS sequence"/>
</dbReference>
<dbReference type="OrthoDB" id="1443931at2"/>
<organism evidence="2 3">
    <name type="scientific">Flavivirga aquatica</name>
    <dbReference type="NCBI Taxonomy" id="1849968"/>
    <lineage>
        <taxon>Bacteria</taxon>
        <taxon>Pseudomonadati</taxon>
        <taxon>Bacteroidota</taxon>
        <taxon>Flavobacteriia</taxon>
        <taxon>Flavobacteriales</taxon>
        <taxon>Flavobacteriaceae</taxon>
        <taxon>Flavivirga</taxon>
    </lineage>
</organism>
<dbReference type="AlphaFoldDB" id="A0A1E5TDL6"/>
<reference evidence="2 3" key="1">
    <citation type="submission" date="2016-05" db="EMBL/GenBank/DDBJ databases">
        <title>Draft Genome Sequence of Algibacter sp. Strain SK-16 Isolated from the Surface Water of Aburatsubo Inlet.</title>
        <authorList>
            <person name="Wong S.-K."/>
            <person name="Yoshizawa S."/>
            <person name="Nakajima Y."/>
            <person name="Ogura Y."/>
            <person name="Tetsuya H."/>
            <person name="Hamasaki K."/>
        </authorList>
    </citation>
    <scope>NUCLEOTIDE SEQUENCE [LARGE SCALE GENOMIC DNA]</scope>
    <source>
        <strain evidence="2 3">SK-16</strain>
    </source>
</reference>
<evidence type="ECO:0000313" key="3">
    <source>
        <dbReference type="Proteomes" id="UP000095713"/>
    </source>
</evidence>
<evidence type="ECO:0000256" key="1">
    <source>
        <dbReference type="SAM" id="SignalP"/>
    </source>
</evidence>
<dbReference type="EMBL" id="MDJD01000007">
    <property type="protein sequence ID" value="OEK09465.1"/>
    <property type="molecule type" value="Genomic_DNA"/>
</dbReference>
<keyword evidence="1" id="KW-0732">Signal</keyword>
<dbReference type="RefSeq" id="WP_069828901.1">
    <property type="nucleotide sequence ID" value="NZ_MDJD01000007.1"/>
</dbReference>
<dbReference type="STRING" id="1849968.A8C32_12170"/>